<proteinExistence type="inferred from homology"/>
<dbReference type="InterPro" id="IPR020672">
    <property type="entry name" value="Ribose5P_isomerase_typA_subgr"/>
</dbReference>
<dbReference type="NCBIfam" id="TIGR00021">
    <property type="entry name" value="rpiA"/>
    <property type="match status" value="1"/>
</dbReference>
<comment type="caution">
    <text evidence="4">The sequence shown here is derived from an EMBL/GenBank/DDBJ whole genome shotgun (WGS) entry which is preliminary data.</text>
</comment>
<dbReference type="EMBL" id="JAEHHL010000010">
    <property type="protein sequence ID" value="MBK0400833.1"/>
    <property type="molecule type" value="Genomic_DNA"/>
</dbReference>
<dbReference type="EC" id="5.3.1.6" evidence="3"/>
<dbReference type="PANTHER" id="PTHR43748:SF3">
    <property type="entry name" value="RIBOSE-5-PHOSPHATE ISOMERASE 3, CHLOROPLASTIC-RELATED"/>
    <property type="match status" value="1"/>
</dbReference>
<comment type="similarity">
    <text evidence="3">Belongs to the ribose 5-phosphate isomerase family.</text>
</comment>
<protein>
    <recommendedName>
        <fullName evidence="3">Ribose-5-phosphate isomerase A</fullName>
        <ecNumber evidence="3">5.3.1.6</ecNumber>
    </recommendedName>
    <alternativeName>
        <fullName evidence="3">Phosphoriboisomerase A</fullName>
        <shortName evidence="3">PRI</shortName>
    </alternativeName>
</protein>
<dbReference type="FunFam" id="3.40.50.1360:FF:000001">
    <property type="entry name" value="Ribose-5-phosphate isomerase A"/>
    <property type="match status" value="1"/>
</dbReference>
<evidence type="ECO:0000256" key="2">
    <source>
        <dbReference type="ARBA" id="ARBA00023235"/>
    </source>
</evidence>
<evidence type="ECO:0000256" key="3">
    <source>
        <dbReference type="HAMAP-Rule" id="MF_00170"/>
    </source>
</evidence>
<sequence>MTDASAPTDLSPAERAKRAAAARALNYVETGMTLGLGTGSTADWMVRLLAERMKAEGLRVIGVPTSTRTAAQASALGIPLSTLDDAGWLDLTIDGADEFDDARRLIKGGGGALLQEKIVAAASDRMVVITDPSKHVERLGAFPLPVEVVRFGHETTARLIARVLDEHGLGGRRIALRGGPSGAFVSDEGHHILDLHLGAIPEPERLNTALNVVPGVVETGLFCGIASAIVVGYEDGTARVIGEQ</sequence>
<dbReference type="AlphaFoldDB" id="A0A8J7MAQ6"/>
<dbReference type="CDD" id="cd01398">
    <property type="entry name" value="RPI_A"/>
    <property type="match status" value="1"/>
</dbReference>
<comment type="function">
    <text evidence="3">Catalyzes the reversible conversion of ribose-5-phosphate to ribulose 5-phosphate.</text>
</comment>
<comment type="pathway">
    <text evidence="3">Carbohydrate degradation; pentose phosphate pathway; D-ribose 5-phosphate from D-ribulose 5-phosphate (non-oxidative stage): step 1/1.</text>
</comment>
<dbReference type="InterPro" id="IPR004788">
    <property type="entry name" value="Ribose5P_isomerase_type_A"/>
</dbReference>
<dbReference type="RefSeq" id="WP_200612407.1">
    <property type="nucleotide sequence ID" value="NZ_JAEHHL010000010.1"/>
</dbReference>
<dbReference type="GO" id="GO:0009052">
    <property type="term" value="P:pentose-phosphate shunt, non-oxidative branch"/>
    <property type="evidence" value="ECO:0007669"/>
    <property type="project" value="UniProtKB-UniRule"/>
</dbReference>
<organism evidence="4 5">
    <name type="scientific">Thermohalobaculum xanthum</name>
    <dbReference type="NCBI Taxonomy" id="2753746"/>
    <lineage>
        <taxon>Bacteria</taxon>
        <taxon>Pseudomonadati</taxon>
        <taxon>Pseudomonadota</taxon>
        <taxon>Alphaproteobacteria</taxon>
        <taxon>Rhodobacterales</taxon>
        <taxon>Paracoccaceae</taxon>
        <taxon>Thermohalobaculum</taxon>
    </lineage>
</organism>
<feature type="binding site" evidence="3">
    <location>
        <begin position="94"/>
        <end position="97"/>
    </location>
    <ligand>
        <name>substrate</name>
    </ligand>
</feature>
<comment type="catalytic activity">
    <reaction evidence="1 3">
        <text>aldehydo-D-ribose 5-phosphate = D-ribulose 5-phosphate</text>
        <dbReference type="Rhea" id="RHEA:14657"/>
        <dbReference type="ChEBI" id="CHEBI:58121"/>
        <dbReference type="ChEBI" id="CHEBI:58273"/>
        <dbReference type="EC" id="5.3.1.6"/>
    </reaction>
</comment>
<dbReference type="InterPro" id="IPR037171">
    <property type="entry name" value="NagB/RpiA_transferase-like"/>
</dbReference>
<evidence type="ECO:0000256" key="1">
    <source>
        <dbReference type="ARBA" id="ARBA00001713"/>
    </source>
</evidence>
<dbReference type="GO" id="GO:0004751">
    <property type="term" value="F:ribose-5-phosphate isomerase activity"/>
    <property type="evidence" value="ECO:0007669"/>
    <property type="project" value="UniProtKB-UniRule"/>
</dbReference>
<reference evidence="4" key="1">
    <citation type="submission" date="2020-12" db="EMBL/GenBank/DDBJ databases">
        <title>Bacterial taxonomy.</title>
        <authorList>
            <person name="Pan X."/>
        </authorList>
    </citation>
    <scope>NUCLEOTIDE SEQUENCE</scope>
    <source>
        <strain evidence="4">M0105</strain>
    </source>
</reference>
<feature type="active site" description="Proton acceptor" evidence="3">
    <location>
        <position position="116"/>
    </location>
</feature>
<dbReference type="PANTHER" id="PTHR43748">
    <property type="entry name" value="RIBOSE-5-PHOSPHATE ISOMERASE 3, CHLOROPLASTIC-RELATED"/>
    <property type="match status" value="1"/>
</dbReference>
<evidence type="ECO:0000313" key="5">
    <source>
        <dbReference type="Proteomes" id="UP000655420"/>
    </source>
</evidence>
<comment type="subunit">
    <text evidence="3">Homodimer.</text>
</comment>
<dbReference type="SUPFAM" id="SSF100950">
    <property type="entry name" value="NagB/RpiA/CoA transferase-like"/>
    <property type="match status" value="1"/>
</dbReference>
<name>A0A8J7MAQ6_9RHOB</name>
<dbReference type="Gene3D" id="3.30.70.260">
    <property type="match status" value="1"/>
</dbReference>
<dbReference type="InterPro" id="IPR050262">
    <property type="entry name" value="Ribose-5P_isomerase"/>
</dbReference>
<dbReference type="Gene3D" id="3.40.50.1360">
    <property type="match status" value="1"/>
</dbReference>
<dbReference type="UniPathway" id="UPA00115">
    <property type="reaction ID" value="UER00412"/>
</dbReference>
<dbReference type="Proteomes" id="UP000655420">
    <property type="component" value="Unassembled WGS sequence"/>
</dbReference>
<evidence type="ECO:0000313" key="4">
    <source>
        <dbReference type="EMBL" id="MBK0400833.1"/>
    </source>
</evidence>
<dbReference type="SUPFAM" id="SSF75445">
    <property type="entry name" value="D-ribose-5-phosphate isomerase (RpiA), lid domain"/>
    <property type="match status" value="1"/>
</dbReference>
<gene>
    <name evidence="3 4" type="primary">rpiA</name>
    <name evidence="4" type="ORF">H0I76_16655</name>
</gene>
<keyword evidence="2 3" id="KW-0413">Isomerase</keyword>
<accession>A0A8J7MAQ6</accession>
<feature type="binding site" evidence="3">
    <location>
        <begin position="38"/>
        <end position="41"/>
    </location>
    <ligand>
        <name>substrate</name>
    </ligand>
</feature>
<feature type="binding site" evidence="3">
    <location>
        <position position="134"/>
    </location>
    <ligand>
        <name>substrate</name>
    </ligand>
</feature>
<keyword evidence="5" id="KW-1185">Reference proteome</keyword>
<dbReference type="HAMAP" id="MF_00170">
    <property type="entry name" value="Rib_5P_isom_A"/>
    <property type="match status" value="1"/>
</dbReference>
<dbReference type="Pfam" id="PF06026">
    <property type="entry name" value="Rib_5-P_isom_A"/>
    <property type="match status" value="1"/>
</dbReference>
<dbReference type="NCBIfam" id="NF001924">
    <property type="entry name" value="PRK00702.1"/>
    <property type="match status" value="1"/>
</dbReference>
<feature type="binding site" evidence="3">
    <location>
        <begin position="107"/>
        <end position="110"/>
    </location>
    <ligand>
        <name>substrate</name>
    </ligand>
</feature>